<accession>A0A2R6NX21</accession>
<evidence type="ECO:0000313" key="2">
    <source>
        <dbReference type="Proteomes" id="UP000186601"/>
    </source>
</evidence>
<protein>
    <submittedName>
        <fullName evidence="1">Uncharacterized protein</fullName>
    </submittedName>
</protein>
<dbReference type="AlphaFoldDB" id="A0A2R6NX21"/>
<proteinExistence type="predicted"/>
<reference evidence="1 2" key="1">
    <citation type="submission" date="2018-02" db="EMBL/GenBank/DDBJ databases">
        <title>Genome sequence of the basidiomycete white-rot fungus Phlebia centrifuga.</title>
        <authorList>
            <person name="Granchi Z."/>
            <person name="Peng M."/>
            <person name="de Vries R.P."/>
            <person name="Hilden K."/>
            <person name="Makela M.R."/>
            <person name="Grigoriev I."/>
            <person name="Riley R."/>
        </authorList>
    </citation>
    <scope>NUCLEOTIDE SEQUENCE [LARGE SCALE GENOMIC DNA]</scope>
    <source>
        <strain evidence="1 2">FBCC195</strain>
    </source>
</reference>
<sequence length="82" mass="9286">MDNTIITLLSHFGRLPFAELELLLKPQWIWWDIYGEELDSYLKTLLLREPKGKSKKPGRKGLASSVEGGTELLNNVSSSNLK</sequence>
<keyword evidence="2" id="KW-1185">Reference proteome</keyword>
<gene>
    <name evidence="1" type="ORF">PHLCEN_2v7268</name>
</gene>
<comment type="caution">
    <text evidence="1">The sequence shown here is derived from an EMBL/GenBank/DDBJ whole genome shotgun (WGS) entry which is preliminary data.</text>
</comment>
<dbReference type="EMBL" id="MLYV02000721">
    <property type="protein sequence ID" value="PSR78854.1"/>
    <property type="molecule type" value="Genomic_DNA"/>
</dbReference>
<dbReference type="Proteomes" id="UP000186601">
    <property type="component" value="Unassembled WGS sequence"/>
</dbReference>
<organism evidence="1 2">
    <name type="scientific">Hermanssonia centrifuga</name>
    <dbReference type="NCBI Taxonomy" id="98765"/>
    <lineage>
        <taxon>Eukaryota</taxon>
        <taxon>Fungi</taxon>
        <taxon>Dikarya</taxon>
        <taxon>Basidiomycota</taxon>
        <taxon>Agaricomycotina</taxon>
        <taxon>Agaricomycetes</taxon>
        <taxon>Polyporales</taxon>
        <taxon>Meruliaceae</taxon>
        <taxon>Hermanssonia</taxon>
    </lineage>
</organism>
<name>A0A2R6NX21_9APHY</name>
<evidence type="ECO:0000313" key="1">
    <source>
        <dbReference type="EMBL" id="PSR78854.1"/>
    </source>
</evidence>